<evidence type="ECO:0000256" key="4">
    <source>
        <dbReference type="SAM" id="Coils"/>
    </source>
</evidence>
<dbReference type="InterPro" id="IPR003660">
    <property type="entry name" value="HAMP_dom"/>
</dbReference>
<dbReference type="CDD" id="cd06225">
    <property type="entry name" value="HAMP"/>
    <property type="match status" value="1"/>
</dbReference>
<dbReference type="GO" id="GO:0007165">
    <property type="term" value="P:signal transduction"/>
    <property type="evidence" value="ECO:0007669"/>
    <property type="project" value="UniProtKB-KW"/>
</dbReference>
<dbReference type="Pfam" id="PF00672">
    <property type="entry name" value="HAMP"/>
    <property type="match status" value="1"/>
</dbReference>
<keyword evidence="5" id="KW-0812">Transmembrane</keyword>
<name>A0A553V292_9HELI</name>
<dbReference type="GO" id="GO:0016020">
    <property type="term" value="C:membrane"/>
    <property type="evidence" value="ECO:0007669"/>
    <property type="project" value="InterPro"/>
</dbReference>
<dbReference type="Proteomes" id="UP000319322">
    <property type="component" value="Unassembled WGS sequence"/>
</dbReference>
<dbReference type="SMART" id="SM00283">
    <property type="entry name" value="MA"/>
    <property type="match status" value="1"/>
</dbReference>
<dbReference type="SMART" id="SM00304">
    <property type="entry name" value="HAMP"/>
    <property type="match status" value="1"/>
</dbReference>
<gene>
    <name evidence="8" type="ORF">FNE76_01250</name>
</gene>
<keyword evidence="1 3" id="KW-0807">Transducer</keyword>
<dbReference type="PROSITE" id="PS50111">
    <property type="entry name" value="CHEMOTAXIS_TRANSDUC_2"/>
    <property type="match status" value="1"/>
</dbReference>
<evidence type="ECO:0000256" key="2">
    <source>
        <dbReference type="ARBA" id="ARBA00029447"/>
    </source>
</evidence>
<dbReference type="Pfam" id="PF00015">
    <property type="entry name" value="MCPsignal"/>
    <property type="match status" value="1"/>
</dbReference>
<feature type="coiled-coil region" evidence="4">
    <location>
        <begin position="498"/>
        <end position="525"/>
    </location>
</feature>
<feature type="transmembrane region" description="Helical" evidence="5">
    <location>
        <begin position="178"/>
        <end position="197"/>
    </location>
</feature>
<evidence type="ECO:0000259" key="6">
    <source>
        <dbReference type="PROSITE" id="PS50111"/>
    </source>
</evidence>
<dbReference type="Gene3D" id="3.30.450.290">
    <property type="match status" value="1"/>
</dbReference>
<evidence type="ECO:0000313" key="8">
    <source>
        <dbReference type="EMBL" id="TSA86586.1"/>
    </source>
</evidence>
<keyword evidence="5" id="KW-1133">Transmembrane helix</keyword>
<keyword evidence="5" id="KW-0472">Membrane</keyword>
<dbReference type="PANTHER" id="PTHR32089">
    <property type="entry name" value="METHYL-ACCEPTING CHEMOTAXIS PROTEIN MCPB"/>
    <property type="match status" value="1"/>
</dbReference>
<dbReference type="Gene3D" id="1.10.287.950">
    <property type="entry name" value="Methyl-accepting chemotaxis protein"/>
    <property type="match status" value="1"/>
</dbReference>
<keyword evidence="4" id="KW-0175">Coiled coil</keyword>
<dbReference type="RefSeq" id="WP_120948310.1">
    <property type="nucleotide sequence ID" value="NZ_QXQP01000006.1"/>
</dbReference>
<dbReference type="EMBL" id="VKGC01000002">
    <property type="protein sequence ID" value="TSA86586.1"/>
    <property type="molecule type" value="Genomic_DNA"/>
</dbReference>
<organism evidence="8 9">
    <name type="scientific">Helicobacter mehlei</name>
    <dbReference type="NCBI Taxonomy" id="2316080"/>
    <lineage>
        <taxon>Bacteria</taxon>
        <taxon>Pseudomonadati</taxon>
        <taxon>Campylobacterota</taxon>
        <taxon>Epsilonproteobacteria</taxon>
        <taxon>Campylobacterales</taxon>
        <taxon>Helicobacteraceae</taxon>
        <taxon>Helicobacter</taxon>
    </lineage>
</organism>
<evidence type="ECO:0000256" key="1">
    <source>
        <dbReference type="ARBA" id="ARBA00023224"/>
    </source>
</evidence>
<reference evidence="8 9" key="3">
    <citation type="submission" date="2019-07" db="EMBL/GenBank/DDBJ databases">
        <authorList>
            <person name="Papic B."/>
        </authorList>
    </citation>
    <scope>NUCLEOTIDE SEQUENCE [LARGE SCALE GENOMIC DNA]</scope>
    <source>
        <strain evidence="8 9">L8b</strain>
    </source>
</reference>
<proteinExistence type="inferred from homology"/>
<feature type="domain" description="Methyl-accepting transducer" evidence="6">
    <location>
        <begin position="255"/>
        <end position="502"/>
    </location>
</feature>
<evidence type="ECO:0000259" key="7">
    <source>
        <dbReference type="PROSITE" id="PS50885"/>
    </source>
</evidence>
<evidence type="ECO:0000256" key="3">
    <source>
        <dbReference type="PROSITE-ProRule" id="PRU00284"/>
    </source>
</evidence>
<protein>
    <submittedName>
        <fullName evidence="8">Methyl-accepting chemotaxis protein</fullName>
    </submittedName>
</protein>
<evidence type="ECO:0000256" key="5">
    <source>
        <dbReference type="SAM" id="Phobius"/>
    </source>
</evidence>
<keyword evidence="9" id="KW-1185">Reference proteome</keyword>
<dbReference type="InterPro" id="IPR004089">
    <property type="entry name" value="MCPsignal_dom"/>
</dbReference>
<reference evidence="9" key="1">
    <citation type="submission" date="2019-07" db="EMBL/GenBank/DDBJ databases">
        <title>Helicobacter labacensis sp. nov., Helicobacter mehlei sp. nov. and Helicobacter vulpis sp. nov., isolated from gastric mucosa of red fox (Vulpis vulpis).</title>
        <authorList>
            <person name="Papic B."/>
        </authorList>
    </citation>
    <scope>NUCLEOTIDE SEQUENCE [LARGE SCALE GENOMIC DNA]</scope>
    <source>
        <strain evidence="9">L8b</strain>
    </source>
</reference>
<feature type="domain" description="HAMP" evidence="7">
    <location>
        <begin position="199"/>
        <end position="254"/>
    </location>
</feature>
<comment type="similarity">
    <text evidence="2">Belongs to the methyl-accepting chemotaxis (MCP) protein family.</text>
</comment>
<reference evidence="8 9" key="2">
    <citation type="submission" date="2019-07" db="EMBL/GenBank/DDBJ databases">
        <title>Helicobacter labacensis sp. nov., Helicobacter mehlei sp. nov. and Helicobacter vulpis sp. nov., isolated from gastric mucosa of red fox (Vulpis vulpis).</title>
        <authorList>
            <person name="Kusar D."/>
            <person name="Gruntar I."/>
            <person name="Pate M."/>
            <person name="Zajc U."/>
            <person name="Ocepek M."/>
        </authorList>
    </citation>
    <scope>NUCLEOTIDE SEQUENCE [LARGE SCALE GENOMIC DNA]</scope>
    <source>
        <strain evidence="8 9">L8b</strain>
    </source>
</reference>
<comment type="caution">
    <text evidence="8">The sequence shown here is derived from an EMBL/GenBank/DDBJ whole genome shotgun (WGS) entry which is preliminary data.</text>
</comment>
<accession>A0A553V292</accession>
<dbReference type="OrthoDB" id="9776024at2"/>
<dbReference type="PROSITE" id="PS50885">
    <property type="entry name" value="HAMP"/>
    <property type="match status" value="1"/>
</dbReference>
<feature type="transmembrane region" description="Helical" evidence="5">
    <location>
        <begin position="12"/>
        <end position="32"/>
    </location>
</feature>
<dbReference type="Gene3D" id="6.10.340.10">
    <property type="match status" value="1"/>
</dbReference>
<sequence>MFKSIKFKATIYVVVGFLFIVGVVYVTLRIGYGRLASRQSVELVNVLNQAIINGVKEAALTGDPEQLKRTIDDGRNIRGVKVTFVPSQEVISLFGLSESFTNNAEMQQIFLHKKSDKIVRLVQEEDDRYVLLRQPFVAEKLCLSCHVNSKLGDVLAILDLRYDLNHAYDQIFLDTLRTLGYILGVFVVIGLVMFVVFEKDLFRPLTRLRKMAGSLTQSQEADLTKRLESKRLDEVGSTSHYFNLFIQKIQDILKSGKKILSSNISISHAIQNSTQALQANEASESKTIETMHHLSQEVDHNSSSALELLESATHKIQDADSMMEQFSQRITQHVQMSLSSSKSQTEIANDSNILISHALEIKNVLSIIEDIAEQTNLLALNAAIEAARAGEQGRGFAVVADEVRNLASKTQKSLAEITDMVNFVTQNIENMGSKLKNIAMESEDISKQTANLIHDIKSVQESLSISKQTSIEAITSNQQICNKIKEMAHVTQELVDMFAKMKQERLNLEHNIKEMLDNNAHLNQEFLKFKV</sequence>
<dbReference type="AlphaFoldDB" id="A0A553V292"/>
<dbReference type="PANTHER" id="PTHR32089:SF112">
    <property type="entry name" value="LYSOZYME-LIKE PROTEIN-RELATED"/>
    <property type="match status" value="1"/>
</dbReference>
<dbReference type="SUPFAM" id="SSF58104">
    <property type="entry name" value="Methyl-accepting chemotaxis protein (MCP) signaling domain"/>
    <property type="match status" value="1"/>
</dbReference>
<evidence type="ECO:0000313" key="9">
    <source>
        <dbReference type="Proteomes" id="UP000319322"/>
    </source>
</evidence>